<dbReference type="EMBL" id="BORT01000016">
    <property type="protein sequence ID" value="GIO48755.1"/>
    <property type="molecule type" value="Genomic_DNA"/>
</dbReference>
<keyword evidence="2" id="KW-1185">Reference proteome</keyword>
<protein>
    <submittedName>
        <fullName evidence="1">Uncharacterized protein</fullName>
    </submittedName>
</protein>
<accession>A0A919YGG7</accession>
<gene>
    <name evidence="1" type="ORF">J34TS1_35200</name>
</gene>
<sequence length="111" mass="12610">MMLVFFIGCNNKQSTVVSSSKSWAFGFVNWNNTFYKETDKKLDKVGSKIGEVEVFARDENIEYHGTFSNEYEVGSEIYSVEGFETAKAIAVKSKGDFILLIEQTLNKEDIK</sequence>
<evidence type="ECO:0000313" key="1">
    <source>
        <dbReference type="EMBL" id="GIO48755.1"/>
    </source>
</evidence>
<dbReference type="Proteomes" id="UP000682811">
    <property type="component" value="Unassembled WGS sequence"/>
</dbReference>
<name>A0A919YGG7_9BACL</name>
<dbReference type="RefSeq" id="WP_212979378.1">
    <property type="nucleotide sequence ID" value="NZ_AP025343.1"/>
</dbReference>
<organism evidence="1 2">
    <name type="scientific">Paenibacillus azoreducens</name>
    <dbReference type="NCBI Taxonomy" id="116718"/>
    <lineage>
        <taxon>Bacteria</taxon>
        <taxon>Bacillati</taxon>
        <taxon>Bacillota</taxon>
        <taxon>Bacilli</taxon>
        <taxon>Bacillales</taxon>
        <taxon>Paenibacillaceae</taxon>
        <taxon>Paenibacillus</taxon>
    </lineage>
</organism>
<evidence type="ECO:0000313" key="2">
    <source>
        <dbReference type="Proteomes" id="UP000682811"/>
    </source>
</evidence>
<proteinExistence type="predicted"/>
<reference evidence="1 2" key="1">
    <citation type="submission" date="2021-03" db="EMBL/GenBank/DDBJ databases">
        <title>Antimicrobial resistance genes in bacteria isolated from Japanese honey, and their potential for conferring macrolide and lincosamide resistance in the American foulbrood pathogen Paenibacillus larvae.</title>
        <authorList>
            <person name="Okamoto M."/>
            <person name="Kumagai M."/>
            <person name="Kanamori H."/>
            <person name="Takamatsu D."/>
        </authorList>
    </citation>
    <scope>NUCLEOTIDE SEQUENCE [LARGE SCALE GENOMIC DNA]</scope>
    <source>
        <strain evidence="1 2">J34TS1</strain>
    </source>
</reference>
<dbReference type="AlphaFoldDB" id="A0A919YGG7"/>
<comment type="caution">
    <text evidence="1">The sequence shown here is derived from an EMBL/GenBank/DDBJ whole genome shotgun (WGS) entry which is preliminary data.</text>
</comment>